<feature type="region of interest" description="Disordered" evidence="1">
    <location>
        <begin position="63"/>
        <end position="89"/>
    </location>
</feature>
<dbReference type="AlphaFoldDB" id="A0A8S4BL59"/>
<protein>
    <submittedName>
        <fullName evidence="2">(Atlantic silverside) hypothetical protein</fullName>
    </submittedName>
</protein>
<dbReference type="EMBL" id="CAJRST010037777">
    <property type="protein sequence ID" value="CAG6004321.1"/>
    <property type="molecule type" value="Genomic_DNA"/>
</dbReference>
<comment type="caution">
    <text evidence="2">The sequence shown here is derived from an EMBL/GenBank/DDBJ whole genome shotgun (WGS) entry which is preliminary data.</text>
</comment>
<dbReference type="Proteomes" id="UP000677803">
    <property type="component" value="Unassembled WGS sequence"/>
</dbReference>
<name>A0A8S4BL59_9TELE</name>
<evidence type="ECO:0000313" key="2">
    <source>
        <dbReference type="EMBL" id="CAG6004321.1"/>
    </source>
</evidence>
<evidence type="ECO:0000256" key="1">
    <source>
        <dbReference type="SAM" id="MobiDB-lite"/>
    </source>
</evidence>
<dbReference type="OrthoDB" id="8783500at2759"/>
<evidence type="ECO:0000313" key="3">
    <source>
        <dbReference type="Proteomes" id="UP000677803"/>
    </source>
</evidence>
<sequence length="206" mass="23049">MDGHRKRFSPEVLYSMTEDAVGKFVQQIFLFMFDDTLDLIIENENTFRALQDIENLLEVGISPPEDTKAESESSQKSVPPSSSLSQAGEHREDAIINQGDEDVKETAQVNEKSEADEIIEGLPNEEDNNVAQANRESPELSAETLKNSLAMALLLRLLSKCETDNKNLKDSITEIKRRLLFLLLSTSRANTGGVSRCLCRCKQELD</sequence>
<accession>A0A8S4BL59</accession>
<gene>
    <name evidence="2" type="ORF">MMEN_LOCUS18472</name>
</gene>
<proteinExistence type="predicted"/>
<reference evidence="2" key="1">
    <citation type="submission" date="2021-05" db="EMBL/GenBank/DDBJ databases">
        <authorList>
            <person name="Tigano A."/>
        </authorList>
    </citation>
    <scope>NUCLEOTIDE SEQUENCE</scope>
</reference>
<organism evidence="2 3">
    <name type="scientific">Menidia menidia</name>
    <name type="common">Atlantic silverside</name>
    <dbReference type="NCBI Taxonomy" id="238744"/>
    <lineage>
        <taxon>Eukaryota</taxon>
        <taxon>Metazoa</taxon>
        <taxon>Chordata</taxon>
        <taxon>Craniata</taxon>
        <taxon>Vertebrata</taxon>
        <taxon>Euteleostomi</taxon>
        <taxon>Actinopterygii</taxon>
        <taxon>Neopterygii</taxon>
        <taxon>Teleostei</taxon>
        <taxon>Neoteleostei</taxon>
        <taxon>Acanthomorphata</taxon>
        <taxon>Ovalentaria</taxon>
        <taxon>Atherinomorphae</taxon>
        <taxon>Atheriniformes</taxon>
        <taxon>Atherinopsidae</taxon>
        <taxon>Menidiinae</taxon>
        <taxon>Menidia</taxon>
    </lineage>
</organism>
<feature type="compositionally biased region" description="Low complexity" evidence="1">
    <location>
        <begin position="74"/>
        <end position="86"/>
    </location>
</feature>
<keyword evidence="3" id="KW-1185">Reference proteome</keyword>